<sequence length="157" mass="17135">MAIYVKYGSIKGNATHQEHKDWLDIDSMQFGVGRAISTPVGSTQNREASEPSVSEINLTKLMDESSVDLFQESCTSHNGKDCTIHLVSTGSPGRTYAEYKLTNALVSSYSMSTGGDRPNETISINFTKIEFKHIAYDEAGKGSPKSTHYDLTTTKGS</sequence>
<dbReference type="InterPro" id="IPR036624">
    <property type="entry name" value="Hcp1-lik_sf"/>
</dbReference>
<reference evidence="1 2" key="1">
    <citation type="submission" date="2016-10" db="EMBL/GenBank/DDBJ databases">
        <authorList>
            <person name="de Groot N.N."/>
        </authorList>
    </citation>
    <scope>NUCLEOTIDE SEQUENCE [LARGE SCALE GENOMIC DNA]</scope>
    <source>
        <strain evidence="1 2">ATCC 700224</strain>
    </source>
</reference>
<dbReference type="EMBL" id="FNAP01000013">
    <property type="protein sequence ID" value="SDE83501.1"/>
    <property type="molecule type" value="Genomic_DNA"/>
</dbReference>
<dbReference type="Gene3D" id="2.30.110.20">
    <property type="entry name" value="Hcp1-like"/>
    <property type="match status" value="1"/>
</dbReference>
<protein>
    <submittedName>
        <fullName evidence="1">Type VI secretion system secreted protein Hcp</fullName>
    </submittedName>
</protein>
<dbReference type="AlphaFoldDB" id="A0A1G7G5U7"/>
<dbReference type="OrthoDB" id="7571664at2"/>
<gene>
    <name evidence="1" type="ORF">SAMN05421720_113100</name>
</gene>
<evidence type="ECO:0000313" key="1">
    <source>
        <dbReference type="EMBL" id="SDE83501.1"/>
    </source>
</evidence>
<dbReference type="InterPro" id="IPR053165">
    <property type="entry name" value="HSI-I_assembly_Hcp1"/>
</dbReference>
<accession>A0A1G7G5U7</accession>
<dbReference type="InterPro" id="IPR008514">
    <property type="entry name" value="T6SS_Hcp"/>
</dbReference>
<proteinExistence type="predicted"/>
<dbReference type="PANTHER" id="PTHR36152">
    <property type="entry name" value="CYTOPLASMIC PROTEIN-RELATED"/>
    <property type="match status" value="1"/>
</dbReference>
<dbReference type="STRING" id="69960.SAMN05421720_113100"/>
<keyword evidence="2" id="KW-1185">Reference proteome</keyword>
<dbReference type="PANTHER" id="PTHR36152:SF1">
    <property type="entry name" value="UBIQUITIN-LIKE DOMAIN-CONTAINING PROTEIN"/>
    <property type="match status" value="1"/>
</dbReference>
<name>A0A1G7G5U7_9PROT</name>
<dbReference type="RefSeq" id="WP_092787587.1">
    <property type="nucleotide sequence ID" value="NZ_FNAP01000013.1"/>
</dbReference>
<dbReference type="SUPFAM" id="SSF141452">
    <property type="entry name" value="Hcp1-like"/>
    <property type="match status" value="1"/>
</dbReference>
<dbReference type="Pfam" id="PF05638">
    <property type="entry name" value="T6SS_HCP"/>
    <property type="match status" value="1"/>
</dbReference>
<dbReference type="Proteomes" id="UP000199412">
    <property type="component" value="Unassembled WGS sequence"/>
</dbReference>
<organism evidence="1 2">
    <name type="scientific">Rhodospira trueperi</name>
    <dbReference type="NCBI Taxonomy" id="69960"/>
    <lineage>
        <taxon>Bacteria</taxon>
        <taxon>Pseudomonadati</taxon>
        <taxon>Pseudomonadota</taxon>
        <taxon>Alphaproteobacteria</taxon>
        <taxon>Rhodospirillales</taxon>
        <taxon>Rhodospirillaceae</taxon>
        <taxon>Rhodospira</taxon>
    </lineage>
</organism>
<evidence type="ECO:0000313" key="2">
    <source>
        <dbReference type="Proteomes" id="UP000199412"/>
    </source>
</evidence>